<dbReference type="PANTHER" id="PTHR30055:SF146">
    <property type="entry name" value="HTH-TYPE TRANSCRIPTIONAL DUAL REGULATOR CECR"/>
    <property type="match status" value="1"/>
</dbReference>
<name>A0A0F1TLB3_KLEAE</name>
<dbReference type="InterPro" id="IPR009057">
    <property type="entry name" value="Homeodomain-like_sf"/>
</dbReference>
<dbReference type="PRINTS" id="PR00455">
    <property type="entry name" value="HTHTETR"/>
</dbReference>
<dbReference type="PANTHER" id="PTHR30055">
    <property type="entry name" value="HTH-TYPE TRANSCRIPTIONAL REGULATOR RUTR"/>
    <property type="match status" value="1"/>
</dbReference>
<proteinExistence type="predicted"/>
<accession>A0A0F1TLB3</accession>
<dbReference type="AlphaFoldDB" id="A0A0F1TLB3"/>
<keyword evidence="1" id="KW-0238">DNA-binding</keyword>
<dbReference type="GeneID" id="93311102"/>
<dbReference type="Pfam" id="PF09209">
    <property type="entry name" value="CecR_C"/>
    <property type="match status" value="1"/>
</dbReference>
<gene>
    <name evidence="2" type="primary">cecR</name>
    <name evidence="2" type="ORF">PZT46_09725</name>
</gene>
<dbReference type="SUPFAM" id="SSF48498">
    <property type="entry name" value="Tetracyclin repressor-like, C-terminal domain"/>
    <property type="match status" value="1"/>
</dbReference>
<dbReference type="NCBIfam" id="NF008587">
    <property type="entry name" value="PRK11552.1"/>
    <property type="match status" value="1"/>
</dbReference>
<accession>A0A157THC6</accession>
<evidence type="ECO:0000256" key="1">
    <source>
        <dbReference type="ARBA" id="ARBA00023125"/>
    </source>
</evidence>
<evidence type="ECO:0000313" key="2">
    <source>
        <dbReference type="EMBL" id="MEA8799534.1"/>
    </source>
</evidence>
<sequence>MNSTSVTSKGEQAKSQLIAAAIAQFGEYGLHATTRDIAAQAGQNIAAITYYFGSKDDLYLACAQWIADCIGENFRPHAEAAEALLAQTKPDKPALRELILRSCRDMSLLLTQDDTVNLSKFISREQLSPTAAYQLIHQQVIAPLHSYLTRLIAAWTGRDANDTQMILHTHALLGEVLAFRLGRETILLRTGWAQFDQQKAEQIFQVITCHIDFILQGLAQRSLGS</sequence>
<dbReference type="Pfam" id="PF00440">
    <property type="entry name" value="TetR_N"/>
    <property type="match status" value="1"/>
</dbReference>
<evidence type="ECO:0000313" key="3">
    <source>
        <dbReference type="Proteomes" id="UP001303386"/>
    </source>
</evidence>
<dbReference type="Gene3D" id="1.10.10.60">
    <property type="entry name" value="Homeodomain-like"/>
    <property type="match status" value="1"/>
</dbReference>
<dbReference type="SUPFAM" id="SSF46689">
    <property type="entry name" value="Homeodomain-like"/>
    <property type="match status" value="1"/>
</dbReference>
<dbReference type="GO" id="GO:0000976">
    <property type="term" value="F:transcription cis-regulatory region binding"/>
    <property type="evidence" value="ECO:0007669"/>
    <property type="project" value="TreeGrafter"/>
</dbReference>
<dbReference type="InterPro" id="IPR015292">
    <property type="entry name" value="Tscrpt_reg_YbiH_C"/>
</dbReference>
<dbReference type="InterPro" id="IPR036271">
    <property type="entry name" value="Tet_transcr_reg_TetR-rel_C_sf"/>
</dbReference>
<dbReference type="GO" id="GO:0003700">
    <property type="term" value="F:DNA-binding transcription factor activity"/>
    <property type="evidence" value="ECO:0007669"/>
    <property type="project" value="TreeGrafter"/>
</dbReference>
<comment type="caution">
    <text evidence="2">The sequence shown here is derived from an EMBL/GenBank/DDBJ whole genome shotgun (WGS) entry which is preliminary data.</text>
</comment>
<dbReference type="EMBL" id="JARELW010000003">
    <property type="protein sequence ID" value="MEA8799534.1"/>
    <property type="molecule type" value="Genomic_DNA"/>
</dbReference>
<reference evidence="2" key="1">
    <citation type="journal article" date="2023" name="J. Hosp. Infect.">
        <title>Cross-contamination of carbapenem-resistant Gram-negative bacteria between patients and hospital environment in the first year of a newly built surgical ward.</title>
        <authorList>
            <person name="Boutin S."/>
            <person name="Scherrer M."/>
            <person name="Spath I."/>
            <person name="Kocer K."/>
            <person name="Heeg K."/>
            <person name="Nurjadi D."/>
        </authorList>
    </citation>
    <scope>NUCLEOTIDE SEQUENCE</scope>
    <source>
        <strain evidence="2">KE10384</strain>
    </source>
</reference>
<dbReference type="RefSeq" id="WP_015704813.1">
    <property type="nucleotide sequence ID" value="NZ_AP022108.1"/>
</dbReference>
<dbReference type="Gene3D" id="1.10.357.10">
    <property type="entry name" value="Tetracycline Repressor, domain 2"/>
    <property type="match status" value="1"/>
</dbReference>
<dbReference type="PROSITE" id="PS50977">
    <property type="entry name" value="HTH_TETR_2"/>
    <property type="match status" value="1"/>
</dbReference>
<dbReference type="InterPro" id="IPR023772">
    <property type="entry name" value="DNA-bd_HTH_TetR-type_CS"/>
</dbReference>
<dbReference type="PROSITE" id="PS01081">
    <property type="entry name" value="HTH_TETR_1"/>
    <property type="match status" value="1"/>
</dbReference>
<protein>
    <submittedName>
        <fullName evidence="2">Transcriptional regulator CecR</fullName>
    </submittedName>
</protein>
<dbReference type="InterPro" id="IPR001647">
    <property type="entry name" value="HTH_TetR"/>
</dbReference>
<dbReference type="Proteomes" id="UP001303386">
    <property type="component" value="Unassembled WGS sequence"/>
</dbReference>
<dbReference type="InterPro" id="IPR050109">
    <property type="entry name" value="HTH-type_TetR-like_transc_reg"/>
</dbReference>
<organism evidence="2 3">
    <name type="scientific">Klebsiella aerogenes</name>
    <name type="common">Enterobacter aerogenes</name>
    <dbReference type="NCBI Taxonomy" id="548"/>
    <lineage>
        <taxon>Bacteria</taxon>
        <taxon>Pseudomonadati</taxon>
        <taxon>Pseudomonadota</taxon>
        <taxon>Gammaproteobacteria</taxon>
        <taxon>Enterobacterales</taxon>
        <taxon>Enterobacteriaceae</taxon>
        <taxon>Klebsiella/Raoultella group</taxon>
        <taxon>Klebsiella</taxon>
    </lineage>
</organism>
<dbReference type="OMA" id="EVLAFRM"/>